<evidence type="ECO:0000259" key="6">
    <source>
        <dbReference type="PROSITE" id="PS51263"/>
    </source>
</evidence>
<dbReference type="VEuPathDB" id="FungiDB:FOC1_g10002850"/>
<dbReference type="GO" id="GO:0030042">
    <property type="term" value="P:actin filament depolymerization"/>
    <property type="evidence" value="ECO:0007669"/>
    <property type="project" value="InterPro"/>
</dbReference>
<comment type="caution">
    <text evidence="7">The sequence shown here is derived from an EMBL/GenBank/DDBJ whole genome shotgun (WGS) entry which is preliminary data.</text>
</comment>
<sequence length="128" mass="14303">MASSITVSPDCSTAYTQLKDDKKYAFNIYRIVGKEIVTDESSEDGQWEDLQENLHKKGPAFAVYDFGESYGHKIAFISWTPDDATARTKMIYGSVRDTVRPSPDNFSLHINAYDAGDIDKGGVLRLLD</sequence>
<dbReference type="VEuPathDB" id="FungiDB:FOIG_16198"/>
<dbReference type="GO" id="GO:0016363">
    <property type="term" value="C:nuclear matrix"/>
    <property type="evidence" value="ECO:0007669"/>
    <property type="project" value="UniProtKB-SubCell"/>
</dbReference>
<feature type="domain" description="ADF-H" evidence="6">
    <location>
        <begin position="2"/>
        <end position="128"/>
    </location>
</feature>
<proteinExistence type="inferred from homology"/>
<dbReference type="Pfam" id="PF00241">
    <property type="entry name" value="Cofilin_ADF"/>
    <property type="match status" value="1"/>
</dbReference>
<evidence type="ECO:0000313" key="8">
    <source>
        <dbReference type="Proteomes" id="UP000285084"/>
    </source>
</evidence>
<dbReference type="EMBL" id="MRCX01000047">
    <property type="protein sequence ID" value="RKK77126.1"/>
    <property type="molecule type" value="Genomic_DNA"/>
</dbReference>
<organism evidence="7 8">
    <name type="scientific">Fusarium oxysporum</name>
    <name type="common">Fusarium vascular wilt</name>
    <dbReference type="NCBI Taxonomy" id="5507"/>
    <lineage>
        <taxon>Eukaryota</taxon>
        <taxon>Fungi</taxon>
        <taxon>Dikarya</taxon>
        <taxon>Ascomycota</taxon>
        <taxon>Pezizomycotina</taxon>
        <taxon>Sordariomycetes</taxon>
        <taxon>Hypocreomycetidae</taxon>
        <taxon>Hypocreales</taxon>
        <taxon>Nectriaceae</taxon>
        <taxon>Fusarium</taxon>
        <taxon>Fusarium oxysporum species complex</taxon>
    </lineage>
</organism>
<protein>
    <recommendedName>
        <fullName evidence="3">Cofilin</fullName>
    </recommendedName>
    <alternativeName>
        <fullName evidence="5">Actin-depolymerizing factor 1</fullName>
    </alternativeName>
</protein>
<dbReference type="GO" id="GO:0003779">
    <property type="term" value="F:actin binding"/>
    <property type="evidence" value="ECO:0007669"/>
    <property type="project" value="UniProtKB-KW"/>
</dbReference>
<dbReference type="PANTHER" id="PTHR11913">
    <property type="entry name" value="COFILIN-RELATED"/>
    <property type="match status" value="1"/>
</dbReference>
<dbReference type="SMART" id="SM00102">
    <property type="entry name" value="ADF"/>
    <property type="match status" value="1"/>
</dbReference>
<reference evidence="7 8" key="1">
    <citation type="journal article" date="2018" name="Sci. Rep.">
        <title>Characterisation of pathogen-specific regions and novel effector candidates in Fusarium oxysporum f. sp. cepae.</title>
        <authorList>
            <person name="Armitage A.D."/>
            <person name="Taylor A."/>
            <person name="Sobczyk M.K."/>
            <person name="Baxter L."/>
            <person name="Greenfield B.P."/>
            <person name="Bates H.J."/>
            <person name="Wilson F."/>
            <person name="Jackson A.C."/>
            <person name="Ott S."/>
            <person name="Harrison R.J."/>
            <person name="Clarkson J.P."/>
        </authorList>
    </citation>
    <scope>NUCLEOTIDE SEQUENCE [LARGE SCALE GENOMIC DNA]</scope>
    <source>
        <strain evidence="7 8">Fo_A13</strain>
    </source>
</reference>
<dbReference type="VEuPathDB" id="FungiDB:FOC4_g10012929"/>
<dbReference type="VEuPathDB" id="FungiDB:FOXG_07995"/>
<evidence type="ECO:0000256" key="1">
    <source>
        <dbReference type="ARBA" id="ARBA00004109"/>
    </source>
</evidence>
<dbReference type="VEuPathDB" id="FungiDB:FOMG_03782"/>
<dbReference type="InterPro" id="IPR017904">
    <property type="entry name" value="ADF/Cofilin"/>
</dbReference>
<dbReference type="VEuPathDB" id="FungiDB:HZS61_009071"/>
<evidence type="ECO:0000313" key="7">
    <source>
        <dbReference type="EMBL" id="RKK77126.1"/>
    </source>
</evidence>
<dbReference type="Proteomes" id="UP000285084">
    <property type="component" value="Unassembled WGS sequence"/>
</dbReference>
<evidence type="ECO:0000256" key="5">
    <source>
        <dbReference type="ARBA" id="ARBA00032427"/>
    </source>
</evidence>
<evidence type="ECO:0000256" key="4">
    <source>
        <dbReference type="ARBA" id="ARBA00023203"/>
    </source>
</evidence>
<dbReference type="GO" id="GO:0015629">
    <property type="term" value="C:actin cytoskeleton"/>
    <property type="evidence" value="ECO:0007669"/>
    <property type="project" value="InterPro"/>
</dbReference>
<name>A0A420NA33_FUSOX</name>
<dbReference type="VEuPathDB" id="FungiDB:FOZG_03704"/>
<gene>
    <name evidence="7" type="ORF">BFJ69_g6375</name>
</gene>
<comment type="similarity">
    <text evidence="2">Belongs to the actin-binding proteins ADF family.</text>
</comment>
<dbReference type="InterPro" id="IPR002108">
    <property type="entry name" value="ADF-H"/>
</dbReference>
<dbReference type="PROSITE" id="PS51263">
    <property type="entry name" value="ADF_H"/>
    <property type="match status" value="1"/>
</dbReference>
<comment type="subcellular location">
    <subcellularLocation>
        <location evidence="1">Nucleus matrix</location>
    </subcellularLocation>
</comment>
<dbReference type="AlphaFoldDB" id="A0A420NA33"/>
<evidence type="ECO:0000256" key="3">
    <source>
        <dbReference type="ARBA" id="ARBA00015630"/>
    </source>
</evidence>
<accession>A0A420NA33</accession>
<keyword evidence="4" id="KW-0009">Actin-binding</keyword>
<evidence type="ECO:0000256" key="2">
    <source>
        <dbReference type="ARBA" id="ARBA00006844"/>
    </source>
</evidence>
<dbReference type="InterPro" id="IPR029006">
    <property type="entry name" value="ADF-H/Gelsolin-like_dom_sf"/>
</dbReference>
<dbReference type="Gene3D" id="3.40.20.10">
    <property type="entry name" value="Severin"/>
    <property type="match status" value="1"/>
</dbReference>
<dbReference type="SUPFAM" id="SSF55753">
    <property type="entry name" value="Actin depolymerizing proteins"/>
    <property type="match status" value="1"/>
</dbReference>